<dbReference type="CDD" id="cd02142">
    <property type="entry name" value="McbC_SagB-like_oxidoreductase"/>
    <property type="match status" value="1"/>
</dbReference>
<dbReference type="InterPro" id="IPR052544">
    <property type="entry name" value="Bacteriocin_Proc_Enz"/>
</dbReference>
<proteinExistence type="predicted"/>
<dbReference type="SUPFAM" id="SSF55469">
    <property type="entry name" value="FMN-dependent nitroreductase-like"/>
    <property type="match status" value="1"/>
</dbReference>
<dbReference type="GeneID" id="90767785"/>
<dbReference type="EMBL" id="CP036532">
    <property type="protein sequence ID" value="QBK31036.1"/>
    <property type="molecule type" value="Genomic_DNA"/>
</dbReference>
<organism evidence="2 3">
    <name type="scientific">Roseitalea porphyridii</name>
    <dbReference type="NCBI Taxonomy" id="1852022"/>
    <lineage>
        <taxon>Bacteria</taxon>
        <taxon>Pseudomonadati</taxon>
        <taxon>Pseudomonadota</taxon>
        <taxon>Alphaproteobacteria</taxon>
        <taxon>Hyphomicrobiales</taxon>
        <taxon>Ahrensiaceae</taxon>
        <taxon>Roseitalea</taxon>
    </lineage>
</organism>
<dbReference type="Proteomes" id="UP000293719">
    <property type="component" value="Chromosome"/>
</dbReference>
<dbReference type="OrthoDB" id="3723182at2"/>
<dbReference type="GO" id="GO:0016491">
    <property type="term" value="F:oxidoreductase activity"/>
    <property type="evidence" value="ECO:0007669"/>
    <property type="project" value="InterPro"/>
</dbReference>
<evidence type="ECO:0000313" key="3">
    <source>
        <dbReference type="Proteomes" id="UP000293719"/>
    </source>
</evidence>
<protein>
    <submittedName>
        <fullName evidence="2">SagB/ThcOx family dehydrogenase</fullName>
    </submittedName>
</protein>
<feature type="domain" description="Nitroreductase" evidence="1">
    <location>
        <begin position="159"/>
        <end position="342"/>
    </location>
</feature>
<gene>
    <name evidence="2" type="ORF">E0E05_10800</name>
</gene>
<dbReference type="KEGG" id="rpod:E0E05_10800"/>
<reference evidence="2 3" key="1">
    <citation type="journal article" date="2017" name="Int. J. Syst. Evol. Microbiol.">
        <title>Roseitalea porphyridii gen. nov., sp. nov., isolated from a red alga, and reclassification of Hoeflea suaedae Chung et al. 2013 as Pseudohoeflea suaedae gen. nov., comb. nov.</title>
        <authorList>
            <person name="Hyeon J.W."/>
            <person name="Jeong S.E."/>
            <person name="Baek K."/>
            <person name="Jeon C.O."/>
        </authorList>
    </citation>
    <scope>NUCLEOTIDE SEQUENCE [LARGE SCALE GENOMIC DNA]</scope>
    <source>
        <strain evidence="2 3">MA7-20</strain>
    </source>
</reference>
<dbReference type="NCBIfam" id="TIGR03605">
    <property type="entry name" value="antibiot_sagB"/>
    <property type="match status" value="1"/>
</dbReference>
<keyword evidence="3" id="KW-1185">Reference proteome</keyword>
<dbReference type="PANTHER" id="PTHR43745:SF2">
    <property type="entry name" value="NITROREDUCTASE MJ1384-RELATED"/>
    <property type="match status" value="1"/>
</dbReference>
<dbReference type="PANTHER" id="PTHR43745">
    <property type="entry name" value="NITROREDUCTASE MJ1384-RELATED"/>
    <property type="match status" value="1"/>
</dbReference>
<dbReference type="InterPro" id="IPR020051">
    <property type="entry name" value="SagB-type_dehydrogenase"/>
</dbReference>
<accession>A0A4P6V339</accession>
<evidence type="ECO:0000313" key="2">
    <source>
        <dbReference type="EMBL" id="QBK31036.1"/>
    </source>
</evidence>
<sequence length="356" mass="38415">MAFRAARTLVFTNDGADLIGFNYLQKTTFSCAPHLIDVLSRLSEWADAEAVKSAIDDDDASDALVEQLVACGVLLRQGSPEEARETAYVRDWEWALPAALLHFSVQDNPPVSVAELERLQVEKARTVPQPELVRRHEGRDDAIAFAPQSEESELFALMARRRTHREVTTAPIAAGAVADCLYAGLGVVGHTRNEAGVLPLTMTPSGGARNPYEAYVLARRVEGLAPGLYHYSAADRSLLPLSSGAGVRPSALVGDQPWMDDMACLIFLCASFGRTMWKYSDPNAYRVVLIEAGHIGQNIMLAATHHGLTACPTAALAHRAIAELCQLDDPVLDAPVYVLGLGVPAPDATSTGFERI</sequence>
<name>A0A4P6V339_9HYPH</name>
<dbReference type="AlphaFoldDB" id="A0A4P6V339"/>
<dbReference type="Gene3D" id="3.40.109.10">
    <property type="entry name" value="NADH Oxidase"/>
    <property type="match status" value="1"/>
</dbReference>
<dbReference type="InterPro" id="IPR000415">
    <property type="entry name" value="Nitroreductase-like"/>
</dbReference>
<dbReference type="InterPro" id="IPR029479">
    <property type="entry name" value="Nitroreductase"/>
</dbReference>
<evidence type="ECO:0000259" key="1">
    <source>
        <dbReference type="Pfam" id="PF00881"/>
    </source>
</evidence>
<dbReference type="Pfam" id="PF00881">
    <property type="entry name" value="Nitroreductase"/>
    <property type="match status" value="1"/>
</dbReference>
<dbReference type="RefSeq" id="WP_131616715.1">
    <property type="nucleotide sequence ID" value="NZ_CP036532.1"/>
</dbReference>